<sequence>TDRFHRRSRQAAAFWAVTFGDETSSTTKASVLIVNALVEVGSFMVTSGREDESYETHSSEDSAILFQTFIDPYTASGSLMSKNPLLNGKMLISIGLVMLGIIGLLVVGIYFAHKKVSEKNSTSTTWEMHKYSSPSISTLV</sequence>
<accession>A0A1V9XFA9</accession>
<evidence type="ECO:0000256" key="1">
    <source>
        <dbReference type="SAM" id="Phobius"/>
    </source>
</evidence>
<comment type="caution">
    <text evidence="2">The sequence shown here is derived from an EMBL/GenBank/DDBJ whole genome shotgun (WGS) entry which is preliminary data.</text>
</comment>
<dbReference type="EMBL" id="MNPL01012234">
    <property type="protein sequence ID" value="OQR72245.1"/>
    <property type="molecule type" value="Genomic_DNA"/>
</dbReference>
<proteinExistence type="predicted"/>
<reference evidence="2 3" key="1">
    <citation type="journal article" date="2017" name="Gigascience">
        <title>Draft genome of the honey bee ectoparasitic mite, Tropilaelaps mercedesae, is shaped by the parasitic life history.</title>
        <authorList>
            <person name="Dong X."/>
            <person name="Armstrong S.D."/>
            <person name="Xia D."/>
            <person name="Makepeace B.L."/>
            <person name="Darby A.C."/>
            <person name="Kadowaki T."/>
        </authorList>
    </citation>
    <scope>NUCLEOTIDE SEQUENCE [LARGE SCALE GENOMIC DNA]</scope>
    <source>
        <strain evidence="2">Wuxi-XJTLU</strain>
    </source>
</reference>
<dbReference type="InParanoid" id="A0A1V9XFA9"/>
<name>A0A1V9XFA9_9ACAR</name>
<feature type="non-terminal residue" evidence="2">
    <location>
        <position position="1"/>
    </location>
</feature>
<keyword evidence="1" id="KW-0812">Transmembrane</keyword>
<organism evidence="2 3">
    <name type="scientific">Tropilaelaps mercedesae</name>
    <dbReference type="NCBI Taxonomy" id="418985"/>
    <lineage>
        <taxon>Eukaryota</taxon>
        <taxon>Metazoa</taxon>
        <taxon>Ecdysozoa</taxon>
        <taxon>Arthropoda</taxon>
        <taxon>Chelicerata</taxon>
        <taxon>Arachnida</taxon>
        <taxon>Acari</taxon>
        <taxon>Parasitiformes</taxon>
        <taxon>Mesostigmata</taxon>
        <taxon>Gamasina</taxon>
        <taxon>Dermanyssoidea</taxon>
        <taxon>Laelapidae</taxon>
        <taxon>Tropilaelaps</taxon>
    </lineage>
</organism>
<keyword evidence="1" id="KW-0472">Membrane</keyword>
<evidence type="ECO:0000313" key="3">
    <source>
        <dbReference type="Proteomes" id="UP000192247"/>
    </source>
</evidence>
<feature type="transmembrane region" description="Helical" evidence="1">
    <location>
        <begin position="90"/>
        <end position="112"/>
    </location>
</feature>
<gene>
    <name evidence="2" type="ORF">BIW11_10510</name>
</gene>
<keyword evidence="1" id="KW-1133">Transmembrane helix</keyword>
<dbReference type="Proteomes" id="UP000192247">
    <property type="component" value="Unassembled WGS sequence"/>
</dbReference>
<dbReference type="AlphaFoldDB" id="A0A1V9XFA9"/>
<keyword evidence="3" id="KW-1185">Reference proteome</keyword>
<protein>
    <submittedName>
        <fullName evidence="2">Uncharacterized protein</fullName>
    </submittedName>
</protein>
<evidence type="ECO:0000313" key="2">
    <source>
        <dbReference type="EMBL" id="OQR72245.1"/>
    </source>
</evidence>